<dbReference type="CDD" id="cd06581">
    <property type="entry name" value="TM_PBP1_LivM_like"/>
    <property type="match status" value="1"/>
</dbReference>
<dbReference type="InterPro" id="IPR043428">
    <property type="entry name" value="LivM-like"/>
</dbReference>
<accession>A0A6J7IND4</accession>
<evidence type="ECO:0000256" key="3">
    <source>
        <dbReference type="ARBA" id="ARBA00022692"/>
    </source>
</evidence>
<evidence type="ECO:0000256" key="4">
    <source>
        <dbReference type="ARBA" id="ARBA00022989"/>
    </source>
</evidence>
<feature type="transmembrane region" description="Helical" evidence="6">
    <location>
        <begin position="222"/>
        <end position="243"/>
    </location>
</feature>
<gene>
    <name evidence="7" type="ORF">UFOPK3720_00746</name>
</gene>
<evidence type="ECO:0000313" key="7">
    <source>
        <dbReference type="EMBL" id="CAB4931734.1"/>
    </source>
</evidence>
<dbReference type="PANTHER" id="PTHR30482">
    <property type="entry name" value="HIGH-AFFINITY BRANCHED-CHAIN AMINO ACID TRANSPORT SYSTEM PERMEASE"/>
    <property type="match status" value="1"/>
</dbReference>
<keyword evidence="3 6" id="KW-0812">Transmembrane</keyword>
<dbReference type="GO" id="GO:0015658">
    <property type="term" value="F:branched-chain amino acid transmembrane transporter activity"/>
    <property type="evidence" value="ECO:0007669"/>
    <property type="project" value="InterPro"/>
</dbReference>
<organism evidence="7">
    <name type="scientific">freshwater metagenome</name>
    <dbReference type="NCBI Taxonomy" id="449393"/>
    <lineage>
        <taxon>unclassified sequences</taxon>
        <taxon>metagenomes</taxon>
        <taxon>ecological metagenomes</taxon>
    </lineage>
</organism>
<name>A0A6J7IND4_9ZZZZ</name>
<comment type="subcellular location">
    <subcellularLocation>
        <location evidence="1">Cell membrane</location>
        <topology evidence="1">Multi-pass membrane protein</topology>
    </subcellularLocation>
</comment>
<feature type="transmembrane region" description="Helical" evidence="6">
    <location>
        <begin position="102"/>
        <end position="121"/>
    </location>
</feature>
<feature type="transmembrane region" description="Helical" evidence="6">
    <location>
        <begin position="255"/>
        <end position="281"/>
    </location>
</feature>
<dbReference type="AlphaFoldDB" id="A0A6J7IND4"/>
<evidence type="ECO:0000256" key="2">
    <source>
        <dbReference type="ARBA" id="ARBA00022475"/>
    </source>
</evidence>
<keyword evidence="4 6" id="KW-1133">Transmembrane helix</keyword>
<dbReference type="GO" id="GO:0005886">
    <property type="term" value="C:plasma membrane"/>
    <property type="evidence" value="ECO:0007669"/>
    <property type="project" value="UniProtKB-SubCell"/>
</dbReference>
<feature type="transmembrane region" description="Helical" evidence="6">
    <location>
        <begin position="21"/>
        <end position="41"/>
    </location>
</feature>
<sequence length="357" mass="38026">MTIQESVSTPVKVRRATKSSWAGLAVMVPVLILLAMGPYILGRGMQQNLVILFSLIVLGTMWNLLAGYGGMVSIGQQAYIGIGAYGLVYIADTLGIDPFLAVPFAVIIAGALSLPISFLAFRLSGGYFAIGTWVIAEVVKLVVEQMDVLGAGSGVSFMAVTELSPGRRIAYVYWLSLIAVVIAVGVTYLLMRSRLGLGFTAIRDDAVAAGSLGVRVTRSKRIVYVIAGMGCALAGSMIAANTLRVQPESIFSVEYSAFMIFIVVIGGIGTIEGPIVGAIVFFALQQWLSDFGVWYLVILGLLAIVITLLLPRGIWGLISGNGRIRLFPVGYRIVNPLERFSLIKDKSPAPDEGATNA</sequence>
<feature type="transmembrane region" description="Helical" evidence="6">
    <location>
        <begin position="47"/>
        <end position="66"/>
    </location>
</feature>
<dbReference type="PANTHER" id="PTHR30482:SF17">
    <property type="entry name" value="ABC TRANSPORTER ATP-BINDING PROTEIN"/>
    <property type="match status" value="1"/>
</dbReference>
<evidence type="ECO:0000256" key="6">
    <source>
        <dbReference type="SAM" id="Phobius"/>
    </source>
</evidence>
<feature type="transmembrane region" description="Helical" evidence="6">
    <location>
        <begin position="78"/>
        <end position="96"/>
    </location>
</feature>
<protein>
    <submittedName>
        <fullName evidence="7">Unannotated protein</fullName>
    </submittedName>
</protein>
<feature type="transmembrane region" description="Helical" evidence="6">
    <location>
        <begin position="171"/>
        <end position="191"/>
    </location>
</feature>
<keyword evidence="2" id="KW-1003">Cell membrane</keyword>
<feature type="transmembrane region" description="Helical" evidence="6">
    <location>
        <begin position="293"/>
        <end position="315"/>
    </location>
</feature>
<dbReference type="Pfam" id="PF02653">
    <property type="entry name" value="BPD_transp_2"/>
    <property type="match status" value="1"/>
</dbReference>
<evidence type="ECO:0000256" key="1">
    <source>
        <dbReference type="ARBA" id="ARBA00004651"/>
    </source>
</evidence>
<dbReference type="EMBL" id="CAFBNB010000122">
    <property type="protein sequence ID" value="CAB4931734.1"/>
    <property type="molecule type" value="Genomic_DNA"/>
</dbReference>
<dbReference type="InterPro" id="IPR001851">
    <property type="entry name" value="ABC_transp_permease"/>
</dbReference>
<reference evidence="7" key="1">
    <citation type="submission" date="2020-05" db="EMBL/GenBank/DDBJ databases">
        <authorList>
            <person name="Chiriac C."/>
            <person name="Salcher M."/>
            <person name="Ghai R."/>
            <person name="Kavagutti S V."/>
        </authorList>
    </citation>
    <scope>NUCLEOTIDE SEQUENCE</scope>
</reference>
<keyword evidence="5 6" id="KW-0472">Membrane</keyword>
<evidence type="ECO:0000256" key="5">
    <source>
        <dbReference type="ARBA" id="ARBA00023136"/>
    </source>
</evidence>
<proteinExistence type="predicted"/>